<dbReference type="PANTHER" id="PTHR30466">
    <property type="entry name" value="FLAVIN REDUCTASE"/>
    <property type="match status" value="1"/>
</dbReference>
<dbReference type="AlphaFoldDB" id="A0A0U5B856"/>
<evidence type="ECO:0000259" key="2">
    <source>
        <dbReference type="SMART" id="SM00903"/>
    </source>
</evidence>
<dbReference type="SMART" id="SM00903">
    <property type="entry name" value="Flavin_Reduct"/>
    <property type="match status" value="1"/>
</dbReference>
<dbReference type="InterPro" id="IPR002563">
    <property type="entry name" value="Flavin_Rdtase-like_dom"/>
</dbReference>
<evidence type="ECO:0000313" key="4">
    <source>
        <dbReference type="EMBL" id="KXV56604.1"/>
    </source>
</evidence>
<evidence type="ECO:0000313" key="5">
    <source>
        <dbReference type="Proteomes" id="UP000056109"/>
    </source>
</evidence>
<dbReference type="KEGG" id="asz:ASN_1361"/>
<dbReference type="SUPFAM" id="SSF50475">
    <property type="entry name" value="FMN-binding split barrel"/>
    <property type="match status" value="1"/>
</dbReference>
<reference evidence="3" key="1">
    <citation type="submission" date="2014-09" db="EMBL/GenBank/DDBJ databases">
        <authorList>
            <person name="Magalhaes I.L.F."/>
            <person name="Oliveira U."/>
            <person name="Santos F.R."/>
            <person name="Vidigal T.H.D.A."/>
            <person name="Brescovit A.D."/>
            <person name="Santos A.J."/>
        </authorList>
    </citation>
    <scope>NUCLEOTIDE SEQUENCE</scope>
    <source>
        <strain evidence="3">108B</strain>
    </source>
</reference>
<keyword evidence="1" id="KW-0560">Oxidoreductase</keyword>
<feature type="domain" description="Flavin reductase like" evidence="2">
    <location>
        <begin position="25"/>
        <end position="171"/>
    </location>
</feature>
<reference evidence="5" key="2">
    <citation type="submission" date="2014-09" db="EMBL/GenBank/DDBJ databases">
        <authorList>
            <person name="Illeghems K.G."/>
        </authorList>
    </citation>
    <scope>NUCLEOTIDE SEQUENCE [LARGE SCALE GENOMIC DNA]</scope>
    <source>
        <strain evidence="5">108B</strain>
    </source>
</reference>
<dbReference type="GO" id="GO:0006208">
    <property type="term" value="P:pyrimidine nucleobase catabolic process"/>
    <property type="evidence" value="ECO:0007669"/>
    <property type="project" value="TreeGrafter"/>
</dbReference>
<dbReference type="InterPro" id="IPR050268">
    <property type="entry name" value="NADH-dep_flavin_reductase"/>
</dbReference>
<dbReference type="GO" id="GO:0010181">
    <property type="term" value="F:FMN binding"/>
    <property type="evidence" value="ECO:0007669"/>
    <property type="project" value="InterPro"/>
</dbReference>
<dbReference type="Pfam" id="PF01613">
    <property type="entry name" value="Flavin_Reduct"/>
    <property type="match status" value="1"/>
</dbReference>
<proteinExistence type="predicted"/>
<dbReference type="GeneID" id="34782442"/>
<dbReference type="GO" id="GO:0042602">
    <property type="term" value="F:riboflavin reductase (NADPH) activity"/>
    <property type="evidence" value="ECO:0007669"/>
    <property type="project" value="TreeGrafter"/>
</dbReference>
<dbReference type="Proteomes" id="UP000056109">
    <property type="component" value="Chromosome I"/>
</dbReference>
<evidence type="ECO:0000256" key="1">
    <source>
        <dbReference type="ARBA" id="ARBA00023002"/>
    </source>
</evidence>
<dbReference type="Proteomes" id="UP000075360">
    <property type="component" value="Unassembled WGS sequence"/>
</dbReference>
<reference evidence="4 6" key="3">
    <citation type="submission" date="2015-06" db="EMBL/GenBank/DDBJ databases">
        <title>Improved classification and identification of acetic acid bacteria using matrix-assisted laser desorption/ionization time-of-flight mass spectrometry; Gluconobacter nephelii and Gluconobacter uchimurae are later heterotypic synonyms of Gluconobacter japonicus and Gluconobacter oxydans, respectively.</title>
        <authorList>
            <person name="Li L."/>
            <person name="Cleenwerck I."/>
            <person name="De Vuyst L."/>
            <person name="Vandamme P."/>
        </authorList>
    </citation>
    <scope>NUCLEOTIDE SEQUENCE [LARGE SCALE GENOMIC DNA]</scope>
    <source>
        <strain evidence="4 6">LMG 23690</strain>
    </source>
</reference>
<organism evidence="3 5">
    <name type="scientific">Acetobacter senegalensis</name>
    <dbReference type="NCBI Taxonomy" id="446692"/>
    <lineage>
        <taxon>Bacteria</taxon>
        <taxon>Pseudomonadati</taxon>
        <taxon>Pseudomonadota</taxon>
        <taxon>Alphaproteobacteria</taxon>
        <taxon>Acetobacterales</taxon>
        <taxon>Acetobacteraceae</taxon>
        <taxon>Acetobacter</taxon>
    </lineage>
</organism>
<dbReference type="RefSeq" id="WP_006557364.1">
    <property type="nucleotide sequence ID" value="NZ_JAIMFP010000003.1"/>
</dbReference>
<sequence length="179" mass="19070">MTTTLKQQVALPDLGAVQLEFRAAMARVGASVNVISSAGEAGRGGFTATAMCSVTDSPPTLLVCMNRRSSQCDLFLRNGVFCVNVLSHDHVDLAEYFAGKVTDMNERYASGMWECLPSGNHALADAIASFDCKITAHHVVGTHYVLFGEVQSIRCSTVGHPLLYLDRAFVGATAGIVSN</sequence>
<name>A0A0U5B856_9PROT</name>
<dbReference type="InterPro" id="IPR012349">
    <property type="entry name" value="Split_barrel_FMN-bd"/>
</dbReference>
<evidence type="ECO:0000313" key="6">
    <source>
        <dbReference type="Proteomes" id="UP000075360"/>
    </source>
</evidence>
<accession>A0A0U5B856</accession>
<dbReference type="PATRIC" id="fig|446692.3.peg.1368"/>
<gene>
    <name evidence="3" type="primary">hpaR</name>
    <name evidence="4" type="ORF">AD948_17150</name>
    <name evidence="3" type="ORF">ASN_1361</name>
</gene>
<dbReference type="OrthoDB" id="9789254at2"/>
<keyword evidence="5" id="KW-1185">Reference proteome</keyword>
<dbReference type="EMBL" id="LHZU01000148">
    <property type="protein sequence ID" value="KXV56604.1"/>
    <property type="molecule type" value="Genomic_DNA"/>
</dbReference>
<protein>
    <submittedName>
        <fullName evidence="4">Flavin reductase</fullName>
    </submittedName>
    <submittedName>
        <fullName evidence="3">Homoprotocatechuate degradation operon regulator</fullName>
    </submittedName>
</protein>
<dbReference type="Gene3D" id="2.30.110.10">
    <property type="entry name" value="Electron Transport, Fmn-binding Protein, Chain A"/>
    <property type="match status" value="1"/>
</dbReference>
<dbReference type="PANTHER" id="PTHR30466:SF1">
    <property type="entry name" value="FMN REDUCTASE (NADH) RUTF"/>
    <property type="match status" value="1"/>
</dbReference>
<evidence type="ECO:0000313" key="3">
    <source>
        <dbReference type="EMBL" id="CEF40725.1"/>
    </source>
</evidence>
<dbReference type="EMBL" id="LN606600">
    <property type="protein sequence ID" value="CEF40725.1"/>
    <property type="molecule type" value="Genomic_DNA"/>
</dbReference>